<name>A0A4Y2VIT5_ARAVE</name>
<proteinExistence type="predicted"/>
<protein>
    <submittedName>
        <fullName evidence="1">Uncharacterized protein</fullName>
    </submittedName>
</protein>
<comment type="caution">
    <text evidence="1">The sequence shown here is derived from an EMBL/GenBank/DDBJ whole genome shotgun (WGS) entry which is preliminary data.</text>
</comment>
<dbReference type="Proteomes" id="UP000499080">
    <property type="component" value="Unassembled WGS sequence"/>
</dbReference>
<evidence type="ECO:0000313" key="2">
    <source>
        <dbReference type="Proteomes" id="UP000499080"/>
    </source>
</evidence>
<accession>A0A4Y2VIT5</accession>
<sequence>ILRSVTYCGSVAPSSQVVEELKASETEITR</sequence>
<dbReference type="AlphaFoldDB" id="A0A4Y2VIT5"/>
<reference evidence="1 2" key="1">
    <citation type="journal article" date="2019" name="Sci. Rep.">
        <title>Orb-weaving spider Araneus ventricosus genome elucidates the spidroin gene catalogue.</title>
        <authorList>
            <person name="Kono N."/>
            <person name="Nakamura H."/>
            <person name="Ohtoshi R."/>
            <person name="Moran D.A.P."/>
            <person name="Shinohara A."/>
            <person name="Yoshida Y."/>
            <person name="Fujiwara M."/>
            <person name="Mori M."/>
            <person name="Tomita M."/>
            <person name="Arakawa K."/>
        </authorList>
    </citation>
    <scope>NUCLEOTIDE SEQUENCE [LARGE SCALE GENOMIC DNA]</scope>
</reference>
<gene>
    <name evidence="1" type="ORF">AVEN_267235_1</name>
</gene>
<organism evidence="1 2">
    <name type="scientific">Araneus ventricosus</name>
    <name type="common">Orbweaver spider</name>
    <name type="synonym">Epeira ventricosa</name>
    <dbReference type="NCBI Taxonomy" id="182803"/>
    <lineage>
        <taxon>Eukaryota</taxon>
        <taxon>Metazoa</taxon>
        <taxon>Ecdysozoa</taxon>
        <taxon>Arthropoda</taxon>
        <taxon>Chelicerata</taxon>
        <taxon>Arachnida</taxon>
        <taxon>Araneae</taxon>
        <taxon>Araneomorphae</taxon>
        <taxon>Entelegynae</taxon>
        <taxon>Araneoidea</taxon>
        <taxon>Araneidae</taxon>
        <taxon>Araneus</taxon>
    </lineage>
</organism>
<feature type="non-terminal residue" evidence="1">
    <location>
        <position position="1"/>
    </location>
</feature>
<dbReference type="EMBL" id="BGPR01047092">
    <property type="protein sequence ID" value="GBO24096.1"/>
    <property type="molecule type" value="Genomic_DNA"/>
</dbReference>
<evidence type="ECO:0000313" key="1">
    <source>
        <dbReference type="EMBL" id="GBO24096.1"/>
    </source>
</evidence>
<keyword evidence="2" id="KW-1185">Reference proteome</keyword>